<keyword evidence="12" id="KW-1185">Reference proteome</keyword>
<dbReference type="InterPro" id="IPR005829">
    <property type="entry name" value="Sugar_transporter_CS"/>
</dbReference>
<feature type="transmembrane region" description="Helical" evidence="9">
    <location>
        <begin position="125"/>
        <end position="149"/>
    </location>
</feature>
<evidence type="ECO:0000256" key="8">
    <source>
        <dbReference type="RuleBase" id="RU003346"/>
    </source>
</evidence>
<dbReference type="InterPro" id="IPR003663">
    <property type="entry name" value="Sugar/inositol_transpt"/>
</dbReference>
<evidence type="ECO:0000256" key="4">
    <source>
        <dbReference type="ARBA" id="ARBA00022692"/>
    </source>
</evidence>
<feature type="transmembrane region" description="Helical" evidence="9">
    <location>
        <begin position="69"/>
        <end position="87"/>
    </location>
</feature>
<dbReference type="InterPro" id="IPR020846">
    <property type="entry name" value="MFS_dom"/>
</dbReference>
<dbReference type="Proteomes" id="UP000807306">
    <property type="component" value="Unassembled WGS sequence"/>
</dbReference>
<keyword evidence="6 9" id="KW-0472">Membrane</keyword>
<feature type="domain" description="Major facilitator superfamily (MFS) profile" evidence="10">
    <location>
        <begin position="31"/>
        <end position="472"/>
    </location>
</feature>
<dbReference type="InterPro" id="IPR036259">
    <property type="entry name" value="MFS_trans_sf"/>
</dbReference>
<feature type="transmembrane region" description="Helical" evidence="9">
    <location>
        <begin position="321"/>
        <end position="342"/>
    </location>
</feature>
<keyword evidence="4 9" id="KW-0812">Transmembrane</keyword>
<dbReference type="SUPFAM" id="SSF103473">
    <property type="entry name" value="MFS general substrate transporter"/>
    <property type="match status" value="1"/>
</dbReference>
<proteinExistence type="inferred from homology"/>
<dbReference type="GO" id="GO:0016020">
    <property type="term" value="C:membrane"/>
    <property type="evidence" value="ECO:0007669"/>
    <property type="project" value="UniProtKB-SubCell"/>
</dbReference>
<comment type="caution">
    <text evidence="11">The sequence shown here is derived from an EMBL/GenBank/DDBJ whole genome shotgun (WGS) entry which is preliminary data.</text>
</comment>
<dbReference type="AlphaFoldDB" id="A0A9P6JUT2"/>
<dbReference type="NCBIfam" id="TIGR00879">
    <property type="entry name" value="SP"/>
    <property type="match status" value="1"/>
</dbReference>
<gene>
    <name evidence="11" type="ORF">CPB83DRAFT_409062</name>
</gene>
<evidence type="ECO:0000256" key="6">
    <source>
        <dbReference type="ARBA" id="ARBA00023136"/>
    </source>
</evidence>
<organism evidence="11 12">
    <name type="scientific">Crepidotus variabilis</name>
    <dbReference type="NCBI Taxonomy" id="179855"/>
    <lineage>
        <taxon>Eukaryota</taxon>
        <taxon>Fungi</taxon>
        <taxon>Dikarya</taxon>
        <taxon>Basidiomycota</taxon>
        <taxon>Agaricomycotina</taxon>
        <taxon>Agaricomycetes</taxon>
        <taxon>Agaricomycetidae</taxon>
        <taxon>Agaricales</taxon>
        <taxon>Agaricineae</taxon>
        <taxon>Crepidotaceae</taxon>
        <taxon>Crepidotus</taxon>
    </lineage>
</organism>
<dbReference type="PANTHER" id="PTHR48022">
    <property type="entry name" value="PLASTIDIC GLUCOSE TRANSPORTER 4"/>
    <property type="match status" value="1"/>
</dbReference>
<feature type="transmembrane region" description="Helical" evidence="9">
    <location>
        <begin position="193"/>
        <end position="212"/>
    </location>
</feature>
<evidence type="ECO:0000256" key="5">
    <source>
        <dbReference type="ARBA" id="ARBA00022989"/>
    </source>
</evidence>
<dbReference type="PROSITE" id="PS00216">
    <property type="entry name" value="SUGAR_TRANSPORT_1"/>
    <property type="match status" value="1"/>
</dbReference>
<evidence type="ECO:0000259" key="10">
    <source>
        <dbReference type="PROSITE" id="PS50850"/>
    </source>
</evidence>
<feature type="transmembrane region" description="Helical" evidence="9">
    <location>
        <begin position="25"/>
        <end position="49"/>
    </location>
</feature>
<evidence type="ECO:0000256" key="1">
    <source>
        <dbReference type="ARBA" id="ARBA00004141"/>
    </source>
</evidence>
<evidence type="ECO:0000256" key="7">
    <source>
        <dbReference type="ARBA" id="ARBA00049119"/>
    </source>
</evidence>
<dbReference type="Pfam" id="PF00083">
    <property type="entry name" value="Sugar_tr"/>
    <property type="match status" value="1"/>
</dbReference>
<feature type="transmembrane region" description="Helical" evidence="9">
    <location>
        <begin position="161"/>
        <end position="181"/>
    </location>
</feature>
<dbReference type="EMBL" id="MU157827">
    <property type="protein sequence ID" value="KAF9533776.1"/>
    <property type="molecule type" value="Genomic_DNA"/>
</dbReference>
<comment type="subcellular location">
    <subcellularLocation>
        <location evidence="1">Membrane</location>
        <topology evidence="1">Multi-pass membrane protein</topology>
    </subcellularLocation>
</comment>
<dbReference type="InterPro" id="IPR050360">
    <property type="entry name" value="MFS_Sugar_Transporters"/>
</dbReference>
<evidence type="ECO:0000256" key="9">
    <source>
        <dbReference type="SAM" id="Phobius"/>
    </source>
</evidence>
<feature type="transmembrane region" description="Helical" evidence="9">
    <location>
        <begin position="447"/>
        <end position="469"/>
    </location>
</feature>
<feature type="transmembrane region" description="Helical" evidence="9">
    <location>
        <begin position="99"/>
        <end position="119"/>
    </location>
</feature>
<dbReference type="PANTHER" id="PTHR48022:SF64">
    <property type="entry name" value="MAJOR FACILITATOR SUPERFAMILY (MFS) PROFILE DOMAIN-CONTAINING PROTEIN"/>
    <property type="match status" value="1"/>
</dbReference>
<dbReference type="FunFam" id="1.20.1250.20:FF:000117">
    <property type="entry name" value="MFS hexose transporter"/>
    <property type="match status" value="1"/>
</dbReference>
<dbReference type="OrthoDB" id="6133115at2759"/>
<evidence type="ECO:0000313" key="12">
    <source>
        <dbReference type="Proteomes" id="UP000807306"/>
    </source>
</evidence>
<accession>A0A9P6JUT2</accession>
<protein>
    <submittedName>
        <fullName evidence="11">General substrate transporter</fullName>
    </submittedName>
</protein>
<dbReference type="Gene3D" id="1.20.1250.20">
    <property type="entry name" value="MFS general substrate transporter like domains"/>
    <property type="match status" value="1"/>
</dbReference>
<sequence length="557" mass="62665">MSAPVPPVTIVDFIHKGHWWQNRGILVLNIMLLVPLMTSAVNGLDSSLVNGLQLLPDWQSYFHEPTGKTLGLLNSAQFLGNIIALPATPYVSDIFGRRAALFFGAIIMCVGVAMQAAAWSVPMFIGARFLIGFGLSFCQNASPLLLIELSYPTHRGKITSMYNSCWYFGSIVSAWVVYGSFNRASGSEWSWRVPTLVQAICPVVQILSVWFLPESPRWLVSKGMESRAAAVLAKYHARGNDERDPLVMFEMAQIRHAIRMEEEINKSTSYLTLFRTPGNRRRMRIILGIAVFSQWSGNGLVSYYIDLVLKNVGITDTKTKTVINGCLQIFNFVIATSTSMLIDFAGRRPLFIISTAGMLGTFSCWTITTALYKNLGNIAAAKATIPLIFIFYFFYDIAYTPVLVAYSLEILPFKVRAKGFAIMNLTLMATVAFNQFVNPWALQAIDWWYYVIYCGWLIFELIFVVFFIVETKGRTLEETAALFDGDDQTVDLVNMASEAANMTMRLSRGIVLPTYEQEPSREEEEYDHTTHGYYEMKKRYRDSDITASSTDLNGRAI</sequence>
<evidence type="ECO:0000313" key="11">
    <source>
        <dbReference type="EMBL" id="KAF9533776.1"/>
    </source>
</evidence>
<feature type="transmembrane region" description="Helical" evidence="9">
    <location>
        <begin position="285"/>
        <end position="305"/>
    </location>
</feature>
<keyword evidence="3 8" id="KW-0813">Transport</keyword>
<name>A0A9P6JUT2_9AGAR</name>
<dbReference type="InterPro" id="IPR005828">
    <property type="entry name" value="MFS_sugar_transport-like"/>
</dbReference>
<comment type="catalytic activity">
    <reaction evidence="7">
        <text>myo-inositol(out) + H(+)(out) = myo-inositol(in) + H(+)(in)</text>
        <dbReference type="Rhea" id="RHEA:60364"/>
        <dbReference type="ChEBI" id="CHEBI:15378"/>
        <dbReference type="ChEBI" id="CHEBI:17268"/>
    </reaction>
</comment>
<feature type="transmembrane region" description="Helical" evidence="9">
    <location>
        <begin position="384"/>
        <end position="408"/>
    </location>
</feature>
<feature type="transmembrane region" description="Helical" evidence="9">
    <location>
        <begin position="349"/>
        <end position="372"/>
    </location>
</feature>
<comment type="similarity">
    <text evidence="2 8">Belongs to the major facilitator superfamily. Sugar transporter (TC 2.A.1.1) family.</text>
</comment>
<feature type="transmembrane region" description="Helical" evidence="9">
    <location>
        <begin position="420"/>
        <end position="441"/>
    </location>
</feature>
<dbReference type="PROSITE" id="PS50850">
    <property type="entry name" value="MFS"/>
    <property type="match status" value="1"/>
</dbReference>
<dbReference type="GO" id="GO:0005351">
    <property type="term" value="F:carbohydrate:proton symporter activity"/>
    <property type="evidence" value="ECO:0007669"/>
    <property type="project" value="TreeGrafter"/>
</dbReference>
<reference evidence="11" key="1">
    <citation type="submission" date="2020-11" db="EMBL/GenBank/DDBJ databases">
        <authorList>
            <consortium name="DOE Joint Genome Institute"/>
            <person name="Ahrendt S."/>
            <person name="Riley R."/>
            <person name="Andreopoulos W."/>
            <person name="Labutti K."/>
            <person name="Pangilinan J."/>
            <person name="Ruiz-Duenas F.J."/>
            <person name="Barrasa J.M."/>
            <person name="Sanchez-Garcia M."/>
            <person name="Camarero S."/>
            <person name="Miyauchi S."/>
            <person name="Serrano A."/>
            <person name="Linde D."/>
            <person name="Babiker R."/>
            <person name="Drula E."/>
            <person name="Ayuso-Fernandez I."/>
            <person name="Pacheco R."/>
            <person name="Padilla G."/>
            <person name="Ferreira P."/>
            <person name="Barriuso J."/>
            <person name="Kellner H."/>
            <person name="Castanera R."/>
            <person name="Alfaro M."/>
            <person name="Ramirez L."/>
            <person name="Pisabarro A.G."/>
            <person name="Kuo A."/>
            <person name="Tritt A."/>
            <person name="Lipzen A."/>
            <person name="He G."/>
            <person name="Yan M."/>
            <person name="Ng V."/>
            <person name="Cullen D."/>
            <person name="Martin F."/>
            <person name="Rosso M.-N."/>
            <person name="Henrissat B."/>
            <person name="Hibbett D."/>
            <person name="Martinez A.T."/>
            <person name="Grigoriev I.V."/>
        </authorList>
    </citation>
    <scope>NUCLEOTIDE SEQUENCE</scope>
    <source>
        <strain evidence="11">CBS 506.95</strain>
    </source>
</reference>
<keyword evidence="5 9" id="KW-1133">Transmembrane helix</keyword>
<evidence type="ECO:0000256" key="3">
    <source>
        <dbReference type="ARBA" id="ARBA00022448"/>
    </source>
</evidence>
<evidence type="ECO:0000256" key="2">
    <source>
        <dbReference type="ARBA" id="ARBA00010992"/>
    </source>
</evidence>